<keyword evidence="3" id="KW-1185">Reference proteome</keyword>
<gene>
    <name evidence="2" type="ORF">CTI12_AA585890</name>
</gene>
<dbReference type="Pfam" id="PF03732">
    <property type="entry name" value="Retrotrans_gag"/>
    <property type="match status" value="1"/>
</dbReference>
<dbReference type="AlphaFoldDB" id="A0A2U1KME9"/>
<protein>
    <recommendedName>
        <fullName evidence="1">Retrotransposon gag domain-containing protein</fullName>
    </recommendedName>
</protein>
<accession>A0A2U1KME9</accession>
<dbReference type="Proteomes" id="UP000245207">
    <property type="component" value="Unassembled WGS sequence"/>
</dbReference>
<feature type="domain" description="Retrotransposon gag" evidence="1">
    <location>
        <begin position="18"/>
        <end position="110"/>
    </location>
</feature>
<sequence length="145" mass="17012">MFMGTMDVHKLPEPAWCRFFQITLSGAARFWYDNLPPGSIDNFHELRNKFRNKFMQQRRFKKTQAEILGIRQHADESLKDYLARFGKETQHMTDRLDGMMTGAFISGLRPGKLFKDFIARPPTSLEDMYLQVTNFIRAEDANNEN</sequence>
<evidence type="ECO:0000313" key="3">
    <source>
        <dbReference type="Proteomes" id="UP000245207"/>
    </source>
</evidence>
<dbReference type="PANTHER" id="PTHR33223:SF10">
    <property type="entry name" value="AMINOTRANSFERASE-LIKE PLANT MOBILE DOMAIN-CONTAINING PROTEIN"/>
    <property type="match status" value="1"/>
</dbReference>
<dbReference type="PANTHER" id="PTHR33223">
    <property type="entry name" value="CCHC-TYPE DOMAIN-CONTAINING PROTEIN"/>
    <property type="match status" value="1"/>
</dbReference>
<comment type="caution">
    <text evidence="2">The sequence shown here is derived from an EMBL/GenBank/DDBJ whole genome shotgun (WGS) entry which is preliminary data.</text>
</comment>
<reference evidence="2 3" key="1">
    <citation type="journal article" date="2018" name="Mol. Plant">
        <title>The genome of Artemisia annua provides insight into the evolution of Asteraceae family and artemisinin biosynthesis.</title>
        <authorList>
            <person name="Shen Q."/>
            <person name="Zhang L."/>
            <person name="Liao Z."/>
            <person name="Wang S."/>
            <person name="Yan T."/>
            <person name="Shi P."/>
            <person name="Liu M."/>
            <person name="Fu X."/>
            <person name="Pan Q."/>
            <person name="Wang Y."/>
            <person name="Lv Z."/>
            <person name="Lu X."/>
            <person name="Zhang F."/>
            <person name="Jiang W."/>
            <person name="Ma Y."/>
            <person name="Chen M."/>
            <person name="Hao X."/>
            <person name="Li L."/>
            <person name="Tang Y."/>
            <person name="Lv G."/>
            <person name="Zhou Y."/>
            <person name="Sun X."/>
            <person name="Brodelius P.E."/>
            <person name="Rose J.K.C."/>
            <person name="Tang K."/>
        </authorList>
    </citation>
    <scope>NUCLEOTIDE SEQUENCE [LARGE SCALE GENOMIC DNA]</scope>
    <source>
        <strain evidence="3">cv. Huhao1</strain>
        <tissue evidence="2">Leaf</tissue>
    </source>
</reference>
<dbReference type="InterPro" id="IPR005162">
    <property type="entry name" value="Retrotrans_gag_dom"/>
</dbReference>
<evidence type="ECO:0000259" key="1">
    <source>
        <dbReference type="Pfam" id="PF03732"/>
    </source>
</evidence>
<evidence type="ECO:0000313" key="2">
    <source>
        <dbReference type="EMBL" id="PWA37956.1"/>
    </source>
</evidence>
<organism evidence="2 3">
    <name type="scientific">Artemisia annua</name>
    <name type="common">Sweet wormwood</name>
    <dbReference type="NCBI Taxonomy" id="35608"/>
    <lineage>
        <taxon>Eukaryota</taxon>
        <taxon>Viridiplantae</taxon>
        <taxon>Streptophyta</taxon>
        <taxon>Embryophyta</taxon>
        <taxon>Tracheophyta</taxon>
        <taxon>Spermatophyta</taxon>
        <taxon>Magnoliopsida</taxon>
        <taxon>eudicotyledons</taxon>
        <taxon>Gunneridae</taxon>
        <taxon>Pentapetalae</taxon>
        <taxon>asterids</taxon>
        <taxon>campanulids</taxon>
        <taxon>Asterales</taxon>
        <taxon>Asteraceae</taxon>
        <taxon>Asteroideae</taxon>
        <taxon>Anthemideae</taxon>
        <taxon>Artemisiinae</taxon>
        <taxon>Artemisia</taxon>
    </lineage>
</organism>
<dbReference type="EMBL" id="PKPP01016160">
    <property type="protein sequence ID" value="PWA37956.1"/>
    <property type="molecule type" value="Genomic_DNA"/>
</dbReference>
<name>A0A2U1KME9_ARTAN</name>
<dbReference type="OrthoDB" id="1744646at2759"/>
<proteinExistence type="predicted"/>